<dbReference type="Gene3D" id="3.40.50.300">
    <property type="entry name" value="P-loop containing nucleotide triphosphate hydrolases"/>
    <property type="match status" value="1"/>
</dbReference>
<dbReference type="EMBL" id="BOML01000019">
    <property type="protein sequence ID" value="GIE00972.1"/>
    <property type="molecule type" value="Genomic_DNA"/>
</dbReference>
<comment type="caution">
    <text evidence="2">The sequence shown here is derived from an EMBL/GenBank/DDBJ whole genome shotgun (WGS) entry which is preliminary data.</text>
</comment>
<protein>
    <submittedName>
        <fullName evidence="2">ATPase AAA</fullName>
    </submittedName>
</protein>
<accession>A0ABQ3YTS1</accession>
<dbReference type="SMART" id="SM00382">
    <property type="entry name" value="AAA"/>
    <property type="match status" value="1"/>
</dbReference>
<dbReference type="CDD" id="cd00009">
    <property type="entry name" value="AAA"/>
    <property type="match status" value="1"/>
</dbReference>
<dbReference type="Proteomes" id="UP000637628">
    <property type="component" value="Unassembled WGS sequence"/>
</dbReference>
<sequence>MSDWWIYRGTADPHDGIDRLPSPPPWRTFEGGPPMEIDRDTMASGRRRHSLAATYQVDEQAVELVNTALYLRRPLLVSGDPGTGKSTLAYAVARELRLGSVLRWPISSRSTTRDGLYRYDAVGRIEEASAGLKVDVDPGRYMRLGPLGTALAPYRVPRVLLIDEIDKSEMDLPNDLLDVFEEGEFEIPELARIADSHPAVRVRPADDGPAVTVVKGRVECRAFPLVILTSNREREFPPAFLRRCVRLELEAPDQTRLAAIVDAHLGTAEASAAGDLIEAFLDRRDHGGLATDQLLNAVYLISTANGHAPDSRKHLAELVLRNLSGES</sequence>
<organism evidence="2 3">
    <name type="scientific">Paractinoplanes durhamensis</name>
    <dbReference type="NCBI Taxonomy" id="113563"/>
    <lineage>
        <taxon>Bacteria</taxon>
        <taxon>Bacillati</taxon>
        <taxon>Actinomycetota</taxon>
        <taxon>Actinomycetes</taxon>
        <taxon>Micromonosporales</taxon>
        <taxon>Micromonosporaceae</taxon>
        <taxon>Paractinoplanes</taxon>
    </lineage>
</organism>
<gene>
    <name evidence="2" type="ORF">Adu01nite_23220</name>
</gene>
<evidence type="ECO:0000313" key="2">
    <source>
        <dbReference type="EMBL" id="GIE00972.1"/>
    </source>
</evidence>
<dbReference type="InterPro" id="IPR011704">
    <property type="entry name" value="ATPase_dyneun-rel_AAA"/>
</dbReference>
<keyword evidence="3" id="KW-1185">Reference proteome</keyword>
<dbReference type="SUPFAM" id="SSF52540">
    <property type="entry name" value="P-loop containing nucleoside triphosphate hydrolases"/>
    <property type="match status" value="1"/>
</dbReference>
<feature type="domain" description="AAA+ ATPase" evidence="1">
    <location>
        <begin position="71"/>
        <end position="255"/>
    </location>
</feature>
<evidence type="ECO:0000313" key="3">
    <source>
        <dbReference type="Proteomes" id="UP000637628"/>
    </source>
</evidence>
<reference evidence="2 3" key="1">
    <citation type="submission" date="2021-01" db="EMBL/GenBank/DDBJ databases">
        <title>Whole genome shotgun sequence of Actinoplanes durhamensis NBRC 14914.</title>
        <authorList>
            <person name="Komaki H."/>
            <person name="Tamura T."/>
        </authorList>
    </citation>
    <scope>NUCLEOTIDE SEQUENCE [LARGE SCALE GENOMIC DNA]</scope>
    <source>
        <strain evidence="2 3">NBRC 14914</strain>
    </source>
</reference>
<name>A0ABQ3YTS1_9ACTN</name>
<dbReference type="InterPro" id="IPR003593">
    <property type="entry name" value="AAA+_ATPase"/>
</dbReference>
<proteinExistence type="predicted"/>
<dbReference type="Pfam" id="PF07728">
    <property type="entry name" value="AAA_5"/>
    <property type="match status" value="1"/>
</dbReference>
<evidence type="ECO:0000259" key="1">
    <source>
        <dbReference type="SMART" id="SM00382"/>
    </source>
</evidence>
<dbReference type="RefSeq" id="WP_203726566.1">
    <property type="nucleotide sequence ID" value="NZ_BAAATX010000003.1"/>
</dbReference>
<dbReference type="InterPro" id="IPR027417">
    <property type="entry name" value="P-loop_NTPase"/>
</dbReference>